<sequence>MSSSNSNPQNTTPKKVERTTNGINTKDDNKDGNSQASNVDGDSHRQIMQDAENVHFPDPITQEARQRIGWQEQK</sequence>
<dbReference type="RefSeq" id="XP_016251137.1">
    <property type="nucleotide sequence ID" value="XM_016389235.1"/>
</dbReference>
<name>A0A0D1ZS92_9EURO</name>
<evidence type="ECO:0000313" key="2">
    <source>
        <dbReference type="EMBL" id="KIW30921.1"/>
    </source>
</evidence>
<dbReference type="Proteomes" id="UP000054466">
    <property type="component" value="Unassembled WGS sequence"/>
</dbReference>
<evidence type="ECO:0000313" key="3">
    <source>
        <dbReference type="Proteomes" id="UP000054466"/>
    </source>
</evidence>
<reference evidence="2 3" key="1">
    <citation type="submission" date="2015-01" db="EMBL/GenBank/DDBJ databases">
        <title>The Genome Sequence of Cladophialophora immunda CBS83496.</title>
        <authorList>
            <consortium name="The Broad Institute Genomics Platform"/>
            <person name="Cuomo C."/>
            <person name="de Hoog S."/>
            <person name="Gorbushina A."/>
            <person name="Stielow B."/>
            <person name="Teixiera M."/>
            <person name="Abouelleil A."/>
            <person name="Chapman S.B."/>
            <person name="Priest M."/>
            <person name="Young S.K."/>
            <person name="Wortman J."/>
            <person name="Nusbaum C."/>
            <person name="Birren B."/>
        </authorList>
    </citation>
    <scope>NUCLEOTIDE SEQUENCE [LARGE SCALE GENOMIC DNA]</scope>
    <source>
        <strain evidence="2 3">CBS 83496</strain>
    </source>
</reference>
<organism evidence="2 3">
    <name type="scientific">Cladophialophora immunda</name>
    <dbReference type="NCBI Taxonomy" id="569365"/>
    <lineage>
        <taxon>Eukaryota</taxon>
        <taxon>Fungi</taxon>
        <taxon>Dikarya</taxon>
        <taxon>Ascomycota</taxon>
        <taxon>Pezizomycotina</taxon>
        <taxon>Eurotiomycetes</taxon>
        <taxon>Chaetothyriomycetidae</taxon>
        <taxon>Chaetothyriales</taxon>
        <taxon>Herpotrichiellaceae</taxon>
        <taxon>Cladophialophora</taxon>
    </lineage>
</organism>
<dbReference type="GeneID" id="27341806"/>
<feature type="compositionally biased region" description="Polar residues" evidence="1">
    <location>
        <begin position="8"/>
        <end position="24"/>
    </location>
</feature>
<feature type="region of interest" description="Disordered" evidence="1">
    <location>
        <begin position="1"/>
        <end position="74"/>
    </location>
</feature>
<accession>A0A0D1ZS92</accession>
<evidence type="ECO:0000256" key="1">
    <source>
        <dbReference type="SAM" id="MobiDB-lite"/>
    </source>
</evidence>
<dbReference type="HOGENOM" id="CLU_2687625_0_0_1"/>
<dbReference type="VEuPathDB" id="FungiDB:PV07_02612"/>
<gene>
    <name evidence="2" type="ORF">PV07_02612</name>
</gene>
<protein>
    <submittedName>
        <fullName evidence="2">Uncharacterized protein</fullName>
    </submittedName>
</protein>
<dbReference type="EMBL" id="KN847041">
    <property type="protein sequence ID" value="KIW30921.1"/>
    <property type="molecule type" value="Genomic_DNA"/>
</dbReference>
<feature type="compositionally biased region" description="Basic and acidic residues" evidence="1">
    <location>
        <begin position="41"/>
        <end position="55"/>
    </location>
</feature>
<proteinExistence type="predicted"/>
<dbReference type="AlphaFoldDB" id="A0A0D1ZS92"/>
<keyword evidence="3" id="KW-1185">Reference proteome</keyword>